<feature type="chain" id="PRO_5014749660" evidence="1">
    <location>
        <begin position="24"/>
        <end position="143"/>
    </location>
</feature>
<sequence length="143" mass="16694">MKITRTTKITALFSVLAICAVEIEDIPEERWVRRRPVLLKNEFWVAGVYRQDFEDDLVFGTPNTPFHLKVSQGDTDKKIKLFNDSTEQQIYRLEDVQKPNRWLYGTIAKQRALSVEATHITVYIFKQKTGAQHTVSDFEFSQI</sequence>
<proteinExistence type="predicted"/>
<evidence type="ECO:0000256" key="1">
    <source>
        <dbReference type="SAM" id="SignalP"/>
    </source>
</evidence>
<name>A0A2N5VE19_9BASI</name>
<gene>
    <name evidence="2" type="ORF">PCASD_03255</name>
</gene>
<organism evidence="2 3">
    <name type="scientific">Puccinia coronata f. sp. avenae</name>
    <dbReference type="NCBI Taxonomy" id="200324"/>
    <lineage>
        <taxon>Eukaryota</taxon>
        <taxon>Fungi</taxon>
        <taxon>Dikarya</taxon>
        <taxon>Basidiomycota</taxon>
        <taxon>Pucciniomycotina</taxon>
        <taxon>Pucciniomycetes</taxon>
        <taxon>Pucciniales</taxon>
        <taxon>Pucciniaceae</taxon>
        <taxon>Puccinia</taxon>
    </lineage>
</organism>
<evidence type="ECO:0000313" key="2">
    <source>
        <dbReference type="EMBL" id="PLW48247.1"/>
    </source>
</evidence>
<comment type="caution">
    <text evidence="2">The sequence shown here is derived from an EMBL/GenBank/DDBJ whole genome shotgun (WGS) entry which is preliminary data.</text>
</comment>
<reference evidence="2 3" key="1">
    <citation type="submission" date="2017-11" db="EMBL/GenBank/DDBJ databases">
        <title>De novo assembly and phasing of dikaryotic genomes from two isolates of Puccinia coronata f. sp. avenae, the causal agent of oat crown rust.</title>
        <authorList>
            <person name="Miller M.E."/>
            <person name="Zhang Y."/>
            <person name="Omidvar V."/>
            <person name="Sperschneider J."/>
            <person name="Schwessinger B."/>
            <person name="Raley C."/>
            <person name="Palmer J.M."/>
            <person name="Garnica D."/>
            <person name="Upadhyaya N."/>
            <person name="Rathjen J."/>
            <person name="Taylor J.M."/>
            <person name="Park R.F."/>
            <person name="Dodds P.N."/>
            <person name="Hirsch C.D."/>
            <person name="Kianian S.F."/>
            <person name="Figueroa M."/>
        </authorList>
    </citation>
    <scope>NUCLEOTIDE SEQUENCE [LARGE SCALE GENOMIC DNA]</scope>
    <source>
        <strain evidence="2">12SD80</strain>
    </source>
</reference>
<feature type="signal peptide" evidence="1">
    <location>
        <begin position="1"/>
        <end position="23"/>
    </location>
</feature>
<dbReference type="EMBL" id="PGCI01000025">
    <property type="protein sequence ID" value="PLW48247.1"/>
    <property type="molecule type" value="Genomic_DNA"/>
</dbReference>
<accession>A0A2N5VE19</accession>
<evidence type="ECO:0000313" key="3">
    <source>
        <dbReference type="Proteomes" id="UP000235392"/>
    </source>
</evidence>
<dbReference type="Proteomes" id="UP000235392">
    <property type="component" value="Unassembled WGS sequence"/>
</dbReference>
<keyword evidence="1" id="KW-0732">Signal</keyword>
<dbReference type="AlphaFoldDB" id="A0A2N5VE19"/>
<protein>
    <submittedName>
        <fullName evidence="2">Uncharacterized protein</fullName>
    </submittedName>
</protein>